<accession>A0ACB9PSP9</accession>
<dbReference type="EMBL" id="CM039428">
    <property type="protein sequence ID" value="KAI4351536.1"/>
    <property type="molecule type" value="Genomic_DNA"/>
</dbReference>
<sequence length="1395" mass="159039">MKRTRDELFPGSGSQFKRPFSSSRGDSYGQTQIPGAGGGGGGGGGGGIGSGSGGGVGATSQKLTTNDALSYLKEVKDMFHDQREKYDMFLEVMKDFKAQRTDTTGVIARVKELFKGHNNLIFGFNTFLPKGYEITLDEDEAHPKKTVEFEEAISFVNKIKKRFQNDEHVYKSFLDILNMYRKEHKDIGEVYSEVSSLFEDHPDLLEEFKRFLPDTSATPAQHLPYGRQSLQRFNERSSTAPTMRQMHVDKQRYRQNRLITSQDRDLSVERLEMDDDKAIMKAHRGDPRKRIEKESKDRRIRDQDEREHDHDINNRDLNVQRFPDKKKCVKKAEDFRLTTDFASHEDKDTLKTMYSQAFSFCEKVKEKLSSSDDYQAFLKCLHIFSNGIIKRNDLQNLVTDLLGKYPDLMDEFNDFLERCENIDGFLAGVVNKKSLSSEGHISKSSKLEDKDKDQKHEMDGAREKERYKEKYMKSIQELDLSNCERCTPSYRLLPKDYPILVASQRSELGAQVLNDHWVSVTSGSEDYSFKHMRRNQYEESLFRCEDDRFELDMLLESVSSAAKRAEELYNNINENKINVEVPFHVEEHFSALNLRCIERLYGDHGLDVIDILRKNPAHALPVILTRLKQKQEEWSRCRTDFNKVWAEIYAKNHYKSLDHRSFYFKQQDSKNLSTKSLVAEIKEIKEKQQKEDDILQCIAAGNKHPLFPHLEFEYPDVGIHEDLYKLLCFSCDELFSSKELFNKMMRLWTGFLEPMLGVPSRSHVNENIEERKTENHVHNFVASNTGDGDGITTGDMGIMNSRQSRHDNDEVNDTVTEVENVQETSLAANDKENGSADGDHISRADPLMEKNLDYGDKVLNKQLVSDEQGAICNSSIAVRGENNQSRTSLEMMSGCAPTPSRSTPTCGDDDTVAKTQGINVPLVEGHDVTTPAHLTNGALAESSKVKSHEESKIEKEEGELSPNGDFEEDNFVGYGDVSAQLSPKSKHTIERRKYHSRSGEEECCQETGCDNDADADDEDSENVSEAGEDVSGSESAGDECSREEHEEEDMERDDVDAKAESEGEAEGICDGQSVGGDGSSLPLSERFLLSVKPLTKRVSAVSHVEERKDSRIFYVNDDFYVLFRLHQILYERILSAKKNSLSAETKWRTGKDSSSSDPYLRFINALYNLLDGSSDNAKFEDECRAILGNQSYVLFTLDKLIYKLVRQLQTVTTDEIDDRLLQLYEYERSRKPGKLTDSVYHANARVILHEENTYRMECSSAPSRMSIQLMDNMSEKPEVYAVSIDPNFAFYLYNDFLSVFPGKKEPQGIILQRNKDKYGGLDELSAACSAMEGVQVINGLECKIACNSSKISYVLDTEDFFFRPKKQRKTSSGTTSSQHHRSREERFRRFLSGPQ</sequence>
<organism evidence="1 2">
    <name type="scientific">Bauhinia variegata</name>
    <name type="common">Purple orchid tree</name>
    <name type="synonym">Phanera variegata</name>
    <dbReference type="NCBI Taxonomy" id="167791"/>
    <lineage>
        <taxon>Eukaryota</taxon>
        <taxon>Viridiplantae</taxon>
        <taxon>Streptophyta</taxon>
        <taxon>Embryophyta</taxon>
        <taxon>Tracheophyta</taxon>
        <taxon>Spermatophyta</taxon>
        <taxon>Magnoliopsida</taxon>
        <taxon>eudicotyledons</taxon>
        <taxon>Gunneridae</taxon>
        <taxon>Pentapetalae</taxon>
        <taxon>rosids</taxon>
        <taxon>fabids</taxon>
        <taxon>Fabales</taxon>
        <taxon>Fabaceae</taxon>
        <taxon>Cercidoideae</taxon>
        <taxon>Cercideae</taxon>
        <taxon>Bauhiniinae</taxon>
        <taxon>Bauhinia</taxon>
    </lineage>
</organism>
<keyword evidence="2" id="KW-1185">Reference proteome</keyword>
<evidence type="ECO:0000313" key="1">
    <source>
        <dbReference type="EMBL" id="KAI4351536.1"/>
    </source>
</evidence>
<proteinExistence type="predicted"/>
<name>A0ACB9PSP9_BAUVA</name>
<gene>
    <name evidence="1" type="ORF">L6164_005894</name>
</gene>
<evidence type="ECO:0000313" key="2">
    <source>
        <dbReference type="Proteomes" id="UP000828941"/>
    </source>
</evidence>
<reference evidence="1 2" key="1">
    <citation type="journal article" date="2022" name="DNA Res.">
        <title>Chromosomal-level genome assembly of the orchid tree Bauhinia variegata (Leguminosae; Cercidoideae) supports the allotetraploid origin hypothesis of Bauhinia.</title>
        <authorList>
            <person name="Zhong Y."/>
            <person name="Chen Y."/>
            <person name="Zheng D."/>
            <person name="Pang J."/>
            <person name="Liu Y."/>
            <person name="Luo S."/>
            <person name="Meng S."/>
            <person name="Qian L."/>
            <person name="Wei D."/>
            <person name="Dai S."/>
            <person name="Zhou R."/>
        </authorList>
    </citation>
    <scope>NUCLEOTIDE SEQUENCE [LARGE SCALE GENOMIC DNA]</scope>
    <source>
        <strain evidence="1">BV-YZ2020</strain>
    </source>
</reference>
<comment type="caution">
    <text evidence="1">The sequence shown here is derived from an EMBL/GenBank/DDBJ whole genome shotgun (WGS) entry which is preliminary data.</text>
</comment>
<dbReference type="Proteomes" id="UP000828941">
    <property type="component" value="Chromosome 3"/>
</dbReference>
<protein>
    <submittedName>
        <fullName evidence="1">Uncharacterized protein</fullName>
    </submittedName>
</protein>